<dbReference type="AlphaFoldDB" id="A0A5B0M1I1"/>
<comment type="caution">
    <text evidence="1">The sequence shown here is derived from an EMBL/GenBank/DDBJ whole genome shotgun (WGS) entry which is preliminary data.</text>
</comment>
<evidence type="ECO:0000313" key="1">
    <source>
        <dbReference type="EMBL" id="KAA1070431.1"/>
    </source>
</evidence>
<gene>
    <name evidence="1" type="primary">IMD1_3</name>
    <name evidence="1" type="ORF">PGT21_012118</name>
</gene>
<dbReference type="Gene3D" id="3.20.20.70">
    <property type="entry name" value="Aldolase class I"/>
    <property type="match status" value="1"/>
</dbReference>
<dbReference type="InterPro" id="IPR013785">
    <property type="entry name" value="Aldolase_TIM"/>
</dbReference>
<evidence type="ECO:0000313" key="2">
    <source>
        <dbReference type="Proteomes" id="UP000324748"/>
    </source>
</evidence>
<accession>A0A5B0M1I1</accession>
<dbReference type="Proteomes" id="UP000324748">
    <property type="component" value="Unassembled WGS sequence"/>
</dbReference>
<dbReference type="EMBL" id="VSWC01000171">
    <property type="protein sequence ID" value="KAA1070431.1"/>
    <property type="molecule type" value="Genomic_DNA"/>
</dbReference>
<name>A0A5B0M1I1_PUCGR</name>
<organism evidence="1 2">
    <name type="scientific">Puccinia graminis f. sp. tritici</name>
    <dbReference type="NCBI Taxonomy" id="56615"/>
    <lineage>
        <taxon>Eukaryota</taxon>
        <taxon>Fungi</taxon>
        <taxon>Dikarya</taxon>
        <taxon>Basidiomycota</taxon>
        <taxon>Pucciniomycotina</taxon>
        <taxon>Pucciniomycetes</taxon>
        <taxon>Pucciniales</taxon>
        <taxon>Pucciniaceae</taxon>
        <taxon>Puccinia</taxon>
    </lineage>
</organism>
<keyword evidence="2" id="KW-1185">Reference proteome</keyword>
<sequence>MPSTLSHTQAMDELKKYSRMDGLSLQELMDSTKFGGLTYNDFLLLPGYIDFPAAEVGRFLPSLSISLRRAVLFNGSHSTFDLHSRFHSSQELPGISP</sequence>
<proteinExistence type="predicted"/>
<protein>
    <submittedName>
        <fullName evidence="1">Inosine-5'-monophosphate dehydrogenase</fullName>
    </submittedName>
</protein>
<dbReference type="OrthoDB" id="416622at2759"/>
<reference evidence="1 2" key="1">
    <citation type="submission" date="2019-05" db="EMBL/GenBank/DDBJ databases">
        <title>Emergence of the Ug99 lineage of the wheat stem rust pathogen through somatic hybridization.</title>
        <authorList>
            <person name="Li F."/>
            <person name="Upadhyaya N.M."/>
            <person name="Sperschneider J."/>
            <person name="Matny O."/>
            <person name="Nguyen-Phuc H."/>
            <person name="Mago R."/>
            <person name="Raley C."/>
            <person name="Miller M.E."/>
            <person name="Silverstein K.A.T."/>
            <person name="Henningsen E."/>
            <person name="Hirsch C.D."/>
            <person name="Visser B."/>
            <person name="Pretorius Z.A."/>
            <person name="Steffenson B.J."/>
            <person name="Schwessinger B."/>
            <person name="Dodds P.N."/>
            <person name="Figueroa M."/>
        </authorList>
    </citation>
    <scope>NUCLEOTIDE SEQUENCE [LARGE SCALE GENOMIC DNA]</scope>
    <source>
        <strain evidence="1">21-0</strain>
    </source>
</reference>